<dbReference type="Pfam" id="PF01555">
    <property type="entry name" value="N6_N4_Mtase"/>
    <property type="match status" value="1"/>
</dbReference>
<dbReference type="InterPro" id="IPR029063">
    <property type="entry name" value="SAM-dependent_MTases_sf"/>
</dbReference>
<dbReference type="EMBL" id="LAZR01066798">
    <property type="protein sequence ID" value="KKK52867.1"/>
    <property type="molecule type" value="Genomic_DNA"/>
</dbReference>
<reference evidence="4" key="1">
    <citation type="journal article" date="2015" name="Nature">
        <title>Complex archaea that bridge the gap between prokaryotes and eukaryotes.</title>
        <authorList>
            <person name="Spang A."/>
            <person name="Saw J.H."/>
            <person name="Jorgensen S.L."/>
            <person name="Zaremba-Niedzwiedzka K."/>
            <person name="Martijn J."/>
            <person name="Lind A.E."/>
            <person name="van Eijk R."/>
            <person name="Schleper C."/>
            <person name="Guy L."/>
            <person name="Ettema T.J."/>
        </authorList>
    </citation>
    <scope>NUCLEOTIDE SEQUENCE</scope>
</reference>
<dbReference type="PANTHER" id="PTHR13370">
    <property type="entry name" value="RNA METHYLASE-RELATED"/>
    <property type="match status" value="1"/>
</dbReference>
<name>A0A0F8W7W7_9ZZZZ</name>
<dbReference type="Gene3D" id="3.40.50.150">
    <property type="entry name" value="Vaccinia Virus protein VP39"/>
    <property type="match status" value="1"/>
</dbReference>
<accession>A0A0F8W7W7</accession>
<dbReference type="InterPro" id="IPR001091">
    <property type="entry name" value="RM_Methyltransferase"/>
</dbReference>
<dbReference type="GO" id="GO:0005737">
    <property type="term" value="C:cytoplasm"/>
    <property type="evidence" value="ECO:0007669"/>
    <property type="project" value="TreeGrafter"/>
</dbReference>
<dbReference type="AlphaFoldDB" id="A0A0F8W7W7"/>
<feature type="domain" description="DNA methylase N-4/N-6" evidence="3">
    <location>
        <begin position="4"/>
        <end position="65"/>
    </location>
</feature>
<dbReference type="GO" id="GO:0032259">
    <property type="term" value="P:methylation"/>
    <property type="evidence" value="ECO:0007669"/>
    <property type="project" value="UniProtKB-KW"/>
</dbReference>
<feature type="non-terminal residue" evidence="4">
    <location>
        <position position="1"/>
    </location>
</feature>
<evidence type="ECO:0000313" key="4">
    <source>
        <dbReference type="EMBL" id="KKK52867.1"/>
    </source>
</evidence>
<dbReference type="CDD" id="cd02440">
    <property type="entry name" value="AdoMet_MTases"/>
    <property type="match status" value="1"/>
</dbReference>
<dbReference type="SUPFAM" id="SSF53335">
    <property type="entry name" value="S-adenosyl-L-methionine-dependent methyltransferases"/>
    <property type="match status" value="1"/>
</dbReference>
<dbReference type="PRINTS" id="PR00508">
    <property type="entry name" value="S21N4MTFRASE"/>
</dbReference>
<dbReference type="InterPro" id="IPR002941">
    <property type="entry name" value="DNA_methylase_N4/N6"/>
</dbReference>
<dbReference type="GO" id="GO:0008170">
    <property type="term" value="F:N-methyltransferase activity"/>
    <property type="evidence" value="ECO:0007669"/>
    <property type="project" value="InterPro"/>
</dbReference>
<sequence length="74" mass="8015">SARNNHPTVKPVALMRWLVRLVTPAGGLVLDPFIGSGTTAVVAERLGRHCLGIDINPTHIELAKQRIRKARAIA</sequence>
<protein>
    <recommendedName>
        <fullName evidence="3">DNA methylase N-4/N-6 domain-containing protein</fullName>
    </recommendedName>
</protein>
<evidence type="ECO:0000259" key="3">
    <source>
        <dbReference type="Pfam" id="PF01555"/>
    </source>
</evidence>
<keyword evidence="2" id="KW-0808">Transferase</keyword>
<keyword evidence="1" id="KW-0489">Methyltransferase</keyword>
<proteinExistence type="predicted"/>
<dbReference type="GO" id="GO:0003677">
    <property type="term" value="F:DNA binding"/>
    <property type="evidence" value="ECO:0007669"/>
    <property type="project" value="InterPro"/>
</dbReference>
<comment type="caution">
    <text evidence="4">The sequence shown here is derived from an EMBL/GenBank/DDBJ whole genome shotgun (WGS) entry which is preliminary data.</text>
</comment>
<dbReference type="PANTHER" id="PTHR13370:SF3">
    <property type="entry name" value="TRNA (GUANINE(10)-N2)-METHYLTRANSFERASE HOMOLOG"/>
    <property type="match status" value="1"/>
</dbReference>
<organism evidence="4">
    <name type="scientific">marine sediment metagenome</name>
    <dbReference type="NCBI Taxonomy" id="412755"/>
    <lineage>
        <taxon>unclassified sequences</taxon>
        <taxon>metagenomes</taxon>
        <taxon>ecological metagenomes</taxon>
    </lineage>
</organism>
<evidence type="ECO:0000256" key="1">
    <source>
        <dbReference type="ARBA" id="ARBA00022603"/>
    </source>
</evidence>
<evidence type="ECO:0000256" key="2">
    <source>
        <dbReference type="ARBA" id="ARBA00022679"/>
    </source>
</evidence>
<gene>
    <name evidence="4" type="ORF">LCGC14_3100600</name>
</gene>